<comment type="caution">
    <text evidence="1">The sequence shown here is derived from an EMBL/GenBank/DDBJ whole genome shotgun (WGS) entry which is preliminary data.</text>
</comment>
<dbReference type="Proteomes" id="UP001623591">
    <property type="component" value="Unassembled WGS sequence"/>
</dbReference>
<dbReference type="EMBL" id="JBJHZZ010000027">
    <property type="protein sequence ID" value="MFL0248697.1"/>
    <property type="molecule type" value="Genomic_DNA"/>
</dbReference>
<sequence>MKRNSIILICFIILITTGFVAYKTYEINSIYHFTSFDKKYFSDMGFVIKSTNIKPKVDKNEILRITKTMQQLSSLHPKGIYIQYGLISTNTFTINAISQDAINADPILKDKNSISNIPVWIITFSGLLSDNYKPDKNVIGKQPLDTTNTVIDAISGKILLEFGSGKRP</sequence>
<accession>A0ABW8T8J0</accession>
<evidence type="ECO:0000313" key="1">
    <source>
        <dbReference type="EMBL" id="MFL0248697.1"/>
    </source>
</evidence>
<name>A0ABW8T8J0_9CLOT</name>
<keyword evidence="2" id="KW-1185">Reference proteome</keyword>
<reference evidence="1 2" key="1">
    <citation type="submission" date="2024-11" db="EMBL/GenBank/DDBJ databases">
        <authorList>
            <person name="Heng Y.C."/>
            <person name="Lim A.C.H."/>
            <person name="Lee J.K.Y."/>
            <person name="Kittelmann S."/>
        </authorList>
    </citation>
    <scope>NUCLEOTIDE SEQUENCE [LARGE SCALE GENOMIC DNA]</scope>
    <source>
        <strain evidence="1 2">WILCCON 0185</strain>
    </source>
</reference>
<dbReference type="RefSeq" id="WP_406771124.1">
    <property type="nucleotide sequence ID" value="NZ_JBJHZZ010000027.1"/>
</dbReference>
<protein>
    <submittedName>
        <fullName evidence="1">Uncharacterized protein</fullName>
    </submittedName>
</protein>
<proteinExistence type="predicted"/>
<gene>
    <name evidence="1" type="ORF">ACJDUG_17280</name>
</gene>
<organism evidence="1 2">
    <name type="scientific">Candidatus Clostridium stratigraminis</name>
    <dbReference type="NCBI Taxonomy" id="3381661"/>
    <lineage>
        <taxon>Bacteria</taxon>
        <taxon>Bacillati</taxon>
        <taxon>Bacillota</taxon>
        <taxon>Clostridia</taxon>
        <taxon>Eubacteriales</taxon>
        <taxon>Clostridiaceae</taxon>
        <taxon>Clostridium</taxon>
    </lineage>
</organism>
<evidence type="ECO:0000313" key="2">
    <source>
        <dbReference type="Proteomes" id="UP001623591"/>
    </source>
</evidence>